<dbReference type="Proteomes" id="UP000005561">
    <property type="component" value="Unassembled WGS sequence"/>
</dbReference>
<keyword evidence="3" id="KW-1185">Reference proteome</keyword>
<feature type="chain" id="PRO_5002966057" evidence="1">
    <location>
        <begin position="23"/>
        <end position="104"/>
    </location>
</feature>
<gene>
    <name evidence="2" type="ORF">BRYFOR_05030</name>
</gene>
<proteinExistence type="predicted"/>
<name>C6L8U2_9FIRM</name>
<accession>C6L8U2</accession>
<evidence type="ECO:0000313" key="3">
    <source>
        <dbReference type="Proteomes" id="UP000005561"/>
    </source>
</evidence>
<feature type="signal peptide" evidence="1">
    <location>
        <begin position="1"/>
        <end position="22"/>
    </location>
</feature>
<organism evidence="2 3">
    <name type="scientific">Marvinbryantia formatexigens DSM 14469</name>
    <dbReference type="NCBI Taxonomy" id="478749"/>
    <lineage>
        <taxon>Bacteria</taxon>
        <taxon>Bacillati</taxon>
        <taxon>Bacillota</taxon>
        <taxon>Clostridia</taxon>
        <taxon>Lachnospirales</taxon>
        <taxon>Lachnospiraceae</taxon>
        <taxon>Marvinbryantia</taxon>
    </lineage>
</organism>
<evidence type="ECO:0000313" key="2">
    <source>
        <dbReference type="EMBL" id="EET62680.1"/>
    </source>
</evidence>
<reference evidence="2" key="1">
    <citation type="submission" date="2009-07" db="EMBL/GenBank/DDBJ databases">
        <authorList>
            <person name="Weinstock G."/>
            <person name="Sodergren E."/>
            <person name="Clifton S."/>
            <person name="Fulton L."/>
            <person name="Fulton B."/>
            <person name="Courtney L."/>
            <person name="Fronick C."/>
            <person name="Harrison M."/>
            <person name="Strong C."/>
            <person name="Farmer C."/>
            <person name="Delahaunty K."/>
            <person name="Markovic C."/>
            <person name="Hall O."/>
            <person name="Minx P."/>
            <person name="Tomlinson C."/>
            <person name="Mitreva M."/>
            <person name="Nelson J."/>
            <person name="Hou S."/>
            <person name="Wollam A."/>
            <person name="Pepin K.H."/>
            <person name="Johnson M."/>
            <person name="Bhonagiri V."/>
            <person name="Nash W.E."/>
            <person name="Warren W."/>
            <person name="Chinwalla A."/>
            <person name="Mardis E.R."/>
            <person name="Wilson R.K."/>
        </authorList>
    </citation>
    <scope>NUCLEOTIDE SEQUENCE [LARGE SCALE GENOMIC DNA]</scope>
    <source>
        <strain evidence="2">DSM 14469</strain>
    </source>
</reference>
<dbReference type="AlphaFoldDB" id="C6L8U2"/>
<protein>
    <submittedName>
        <fullName evidence="2">Uncharacterized protein</fullName>
    </submittedName>
</protein>
<evidence type="ECO:0000256" key="1">
    <source>
        <dbReference type="SAM" id="SignalP"/>
    </source>
</evidence>
<sequence length="104" mass="11744">MGILLCKAVFIILHRLSAEAQAMDKIHQNMTIRSSNINKIQKEKNANIEAASGWTQTIILFQGGYYAKKTIIANEEDRGISSDRDNACSLDDGVREFHWRFACV</sequence>
<keyword evidence="1" id="KW-0732">Signal</keyword>
<dbReference type="EMBL" id="ACCL02000001">
    <property type="protein sequence ID" value="EET62680.1"/>
    <property type="molecule type" value="Genomic_DNA"/>
</dbReference>
<comment type="caution">
    <text evidence="2">The sequence shown here is derived from an EMBL/GenBank/DDBJ whole genome shotgun (WGS) entry which is preliminary data.</text>
</comment>